<dbReference type="RefSeq" id="WP_214813508.1">
    <property type="nucleotide sequence ID" value="NZ_CP075897.1"/>
</dbReference>
<gene>
    <name evidence="3" type="ORF">KKI46_01890</name>
</gene>
<dbReference type="Pfam" id="PF10592">
    <property type="entry name" value="AIPR"/>
    <property type="match status" value="1"/>
</dbReference>
<dbReference type="Proteomes" id="UP000679498">
    <property type="component" value="Chromosome"/>
</dbReference>
<dbReference type="InterPro" id="IPR055101">
    <property type="entry name" value="AIPR_N"/>
</dbReference>
<dbReference type="InterPro" id="IPR018891">
    <property type="entry name" value="AIPR_C"/>
</dbReference>
<evidence type="ECO:0000313" key="4">
    <source>
        <dbReference type="Proteomes" id="UP000679498"/>
    </source>
</evidence>
<dbReference type="EMBL" id="CP075897">
    <property type="protein sequence ID" value="QWB30449.1"/>
    <property type="molecule type" value="Genomic_DNA"/>
</dbReference>
<evidence type="ECO:0000313" key="3">
    <source>
        <dbReference type="EMBL" id="QWB30449.1"/>
    </source>
</evidence>
<proteinExistence type="predicted"/>
<feature type="domain" description="Abortive infection phage resistance protein N-terminal" evidence="2">
    <location>
        <begin position="30"/>
        <end position="184"/>
    </location>
</feature>
<dbReference type="GeneID" id="88810397"/>
<organism evidence="3 4">
    <name type="scientific">Exiguobacterium acetylicum</name>
    <name type="common">Brevibacterium acetylicum</name>
    <dbReference type="NCBI Taxonomy" id="41170"/>
    <lineage>
        <taxon>Bacteria</taxon>
        <taxon>Bacillati</taxon>
        <taxon>Bacillota</taxon>
        <taxon>Bacilli</taxon>
        <taxon>Bacillales</taxon>
        <taxon>Bacillales Family XII. Incertae Sedis</taxon>
        <taxon>Exiguobacterium</taxon>
    </lineage>
</organism>
<protein>
    <submittedName>
        <fullName evidence="3">AIPR family protein</fullName>
    </submittedName>
</protein>
<evidence type="ECO:0000259" key="1">
    <source>
        <dbReference type="Pfam" id="PF10592"/>
    </source>
</evidence>
<keyword evidence="4" id="KW-1185">Reference proteome</keyword>
<feature type="domain" description="Abortive phage infection protein C-terminal" evidence="1">
    <location>
        <begin position="237"/>
        <end position="552"/>
    </location>
</feature>
<accession>A0ABX8GAQ8</accession>
<evidence type="ECO:0000259" key="2">
    <source>
        <dbReference type="Pfam" id="PF22879"/>
    </source>
</evidence>
<reference evidence="3 4" key="1">
    <citation type="submission" date="2021-05" db="EMBL/GenBank/DDBJ databases">
        <title>Biocontrol using Exiguobacterium acetylicum SI17 against litchi downy blight caused by Peronophythora litchii.</title>
        <authorList>
            <person name="Zheng L."/>
        </authorList>
    </citation>
    <scope>NUCLEOTIDE SEQUENCE [LARGE SCALE GENOMIC DNA]</scope>
    <source>
        <strain evidence="3 4">SI17</strain>
    </source>
</reference>
<sequence length="684" mass="79785">MTTLEDFHDDLIQTTLSIADSRGLLNSQAFFEYVCEELSSTGELSVNYSEADIRILKGRNPVEAYGYDFDDERGILSILTHEFFQEDQIQTLTLDAIDKKIKRLKNFLIRCMDGFFKELEETSPAYSMAYQIYCRFKDKEINKVKFFLLTDGQISKNFKGTKLDEIDGISDLELRIVDVDYLFKNYSSKNVDTTFAVDVKIPYLKIPSDSQVYTSYLTYLSGDQLFEIYDQYGKRLLEQNVRTFLQFKGSVNKGIRNTISGAPSNFFAFNNGITATASRILIEDNHIVKLFDFQIVNGGQTTSSIYAAKKKEGLDVSQVSVQMKLSVIEAGEEHSEFVSRVAEYANTQNKVNKSDFFSNSPFHKDMKKYSSHTWVNPINGSQKKTRWYYERVRGEFLNEQIYLSKSKQKQFLLENPKNQLIDKTFLAKSESSWLQKPHIVSRGAQYCFSDFATYISELLEKNNLAITEKYFQDAVSKIILFRTIERMISNSDWYTGGYRAQTVTYTISYLAHYIADSKQNFNFKIIWDEQAVDNDLFEEIEKIAKRIHFEIIKPPTGYSNISQWCKKEGCWTQIKDLKIDLNVPKRFYKNQEEVKYEKRQEKSLKKVDSIIEIQTFIFELPKDQWKQIFNYCSKVENRKGISSFAFTALSKFSNTEGYFPTENQCVELYKIYKRVVEEERLILK</sequence>
<dbReference type="Pfam" id="PF22879">
    <property type="entry name" value="AIPR_N"/>
    <property type="match status" value="1"/>
</dbReference>
<name>A0ABX8GAQ8_EXIAC</name>